<sequence>MLKNIRRLSLGIFLAGTSLGALTALLMLFFAGGTHTHTQHVRLAIGQNPAIPGSTVMVTGFDYTAAKKVEVYFQDRSNGIVRATTNAGGFFNTQLTLPKHYISGPAYVYVVSDNTTTKTPLNFVKTALKYVPAHPVGPRANLHMPHVFHGMGFLAHEAVRLTLRNGANTASIPAVQTDDQGHFSVSLGNLDIPFNAHTTLLATDSANKQVVVDVPNPPAILLYPSDGRVGSTLSVGGVGFAAYEAVKVFIQNKIIAVAVANKSGQFFTSFQVPPYASINYYLNSIKAVGIKSHASASTSFQVQPSANLQPKVSVPNQPIKARGSQFTPSGQVQVLLFDPGQSASSAGIPVGILTASKYGTINSSLITPNIPAGSKNYKLVFIDETTGVSTSSPILIF</sequence>
<proteinExistence type="predicted"/>
<dbReference type="RefSeq" id="WP_149402989.1">
    <property type="nucleotide sequence ID" value="NZ_BIXY01000059.1"/>
</dbReference>
<name>A0A5A5TFU2_9CHLR</name>
<reference evidence="1 2" key="1">
    <citation type="submission" date="2019-01" db="EMBL/GenBank/DDBJ databases">
        <title>Draft genome sequence of Dictyobacter sp. Uno17.</title>
        <authorList>
            <person name="Wang C.M."/>
            <person name="Zheng Y."/>
            <person name="Sakai Y."/>
            <person name="Abe K."/>
            <person name="Yokota A."/>
            <person name="Yabe S."/>
        </authorList>
    </citation>
    <scope>NUCLEOTIDE SEQUENCE [LARGE SCALE GENOMIC DNA]</scope>
    <source>
        <strain evidence="1 2">Uno17</strain>
    </source>
</reference>
<protein>
    <recommendedName>
        <fullName evidence="3">IPT/TIG domain-containing protein</fullName>
    </recommendedName>
</protein>
<evidence type="ECO:0000313" key="2">
    <source>
        <dbReference type="Proteomes" id="UP000322530"/>
    </source>
</evidence>
<dbReference type="Proteomes" id="UP000322530">
    <property type="component" value="Unassembled WGS sequence"/>
</dbReference>
<gene>
    <name evidence="1" type="ORF">KDI_36490</name>
</gene>
<comment type="caution">
    <text evidence="1">The sequence shown here is derived from an EMBL/GenBank/DDBJ whole genome shotgun (WGS) entry which is preliminary data.</text>
</comment>
<dbReference type="AlphaFoldDB" id="A0A5A5TFU2"/>
<keyword evidence="2" id="KW-1185">Reference proteome</keyword>
<evidence type="ECO:0000313" key="1">
    <source>
        <dbReference type="EMBL" id="GCF10085.1"/>
    </source>
</evidence>
<accession>A0A5A5TFU2</accession>
<evidence type="ECO:0008006" key="3">
    <source>
        <dbReference type="Google" id="ProtNLM"/>
    </source>
</evidence>
<dbReference type="EMBL" id="BIXY01000059">
    <property type="protein sequence ID" value="GCF10085.1"/>
    <property type="molecule type" value="Genomic_DNA"/>
</dbReference>
<organism evidence="1 2">
    <name type="scientific">Dictyobacter arantiisoli</name>
    <dbReference type="NCBI Taxonomy" id="2014874"/>
    <lineage>
        <taxon>Bacteria</taxon>
        <taxon>Bacillati</taxon>
        <taxon>Chloroflexota</taxon>
        <taxon>Ktedonobacteria</taxon>
        <taxon>Ktedonobacterales</taxon>
        <taxon>Dictyobacteraceae</taxon>
        <taxon>Dictyobacter</taxon>
    </lineage>
</organism>